<dbReference type="AlphaFoldDB" id="A0A2N9GG49"/>
<reference evidence="1" key="1">
    <citation type="submission" date="2018-02" db="EMBL/GenBank/DDBJ databases">
        <authorList>
            <person name="Cohen D.B."/>
            <person name="Kent A.D."/>
        </authorList>
    </citation>
    <scope>NUCLEOTIDE SEQUENCE</scope>
</reference>
<evidence type="ECO:0000313" key="1">
    <source>
        <dbReference type="EMBL" id="SPC98124.1"/>
    </source>
</evidence>
<organism evidence="1">
    <name type="scientific">Fagus sylvatica</name>
    <name type="common">Beechnut</name>
    <dbReference type="NCBI Taxonomy" id="28930"/>
    <lineage>
        <taxon>Eukaryota</taxon>
        <taxon>Viridiplantae</taxon>
        <taxon>Streptophyta</taxon>
        <taxon>Embryophyta</taxon>
        <taxon>Tracheophyta</taxon>
        <taxon>Spermatophyta</taxon>
        <taxon>Magnoliopsida</taxon>
        <taxon>eudicotyledons</taxon>
        <taxon>Gunneridae</taxon>
        <taxon>Pentapetalae</taxon>
        <taxon>rosids</taxon>
        <taxon>fabids</taxon>
        <taxon>Fagales</taxon>
        <taxon>Fagaceae</taxon>
        <taxon>Fagus</taxon>
    </lineage>
</organism>
<sequence>MTCLFSASGVSKIISYPDGRSRYDYDLLEHLINVSPAEVASSSNELAVEDEGDYDAAGAGESTTVVPCDGVQFLEAMWRKYGNFIAYFRLGVFIEGQTNKKISKECLPACTWKKILLIALESPELCSTLAAIKEFVNRRHKNLSQWKTLKKGKSKDQKSCCMAAMVGSLYSAQLPKENSENASLMVFKVPLNRASP</sequence>
<proteinExistence type="predicted"/>
<name>A0A2N9GG49_FAGSY</name>
<accession>A0A2N9GG49</accession>
<dbReference type="EMBL" id="OIVN01001835">
    <property type="protein sequence ID" value="SPC98124.1"/>
    <property type="molecule type" value="Genomic_DNA"/>
</dbReference>
<protein>
    <submittedName>
        <fullName evidence="1">Uncharacterized protein</fullName>
    </submittedName>
</protein>
<gene>
    <name evidence="1" type="ORF">FSB_LOCUS26006</name>
</gene>